<dbReference type="AlphaFoldDB" id="Q1D4X6"/>
<reference evidence="1 2" key="1">
    <citation type="journal article" date="2006" name="Proc. Natl. Acad. Sci. U.S.A.">
        <title>Evolution of sensory complexity recorded in a myxobacterial genome.</title>
        <authorList>
            <person name="Goldman B.S."/>
            <person name="Nierman W.C."/>
            <person name="Kaiser D."/>
            <person name="Slater S.C."/>
            <person name="Durkin A.S."/>
            <person name="Eisen J.A."/>
            <person name="Ronning C.M."/>
            <person name="Barbazuk W.B."/>
            <person name="Blanchard M."/>
            <person name="Field C."/>
            <person name="Halling C."/>
            <person name="Hinkle G."/>
            <person name="Iartchuk O."/>
            <person name="Kim H.S."/>
            <person name="Mackenzie C."/>
            <person name="Madupu R."/>
            <person name="Miller N."/>
            <person name="Shvartsbeyn A."/>
            <person name="Sullivan S.A."/>
            <person name="Vaudin M."/>
            <person name="Wiegand R."/>
            <person name="Kaplan H.B."/>
        </authorList>
    </citation>
    <scope>NUCLEOTIDE SEQUENCE [LARGE SCALE GENOMIC DNA]</scope>
    <source>
        <strain evidence="2">DK1622</strain>
    </source>
</reference>
<evidence type="ECO:0000313" key="1">
    <source>
        <dbReference type="EMBL" id="ABF89205.1"/>
    </source>
</evidence>
<gene>
    <name evidence="1" type="ordered locus">MXAN_4119</name>
</gene>
<name>Q1D4X6_MYXXD</name>
<dbReference type="EnsemblBacteria" id="ABF89205">
    <property type="protein sequence ID" value="ABF89205"/>
    <property type="gene ID" value="MXAN_4119"/>
</dbReference>
<evidence type="ECO:0000313" key="2">
    <source>
        <dbReference type="Proteomes" id="UP000002402"/>
    </source>
</evidence>
<dbReference type="HOGENOM" id="CLU_2771570_0_0_7"/>
<organism evidence="1 2">
    <name type="scientific">Myxococcus xanthus (strain DK1622)</name>
    <dbReference type="NCBI Taxonomy" id="246197"/>
    <lineage>
        <taxon>Bacteria</taxon>
        <taxon>Pseudomonadati</taxon>
        <taxon>Myxococcota</taxon>
        <taxon>Myxococcia</taxon>
        <taxon>Myxococcales</taxon>
        <taxon>Cystobacterineae</taxon>
        <taxon>Myxococcaceae</taxon>
        <taxon>Myxococcus</taxon>
    </lineage>
</organism>
<dbReference type="STRING" id="246197.MXAN_4119"/>
<keyword evidence="2" id="KW-1185">Reference proteome</keyword>
<dbReference type="EMBL" id="CP000113">
    <property type="protein sequence ID" value="ABF89205.1"/>
    <property type="molecule type" value="Genomic_DNA"/>
</dbReference>
<protein>
    <submittedName>
        <fullName evidence="1">Uncharacterized protein</fullName>
    </submittedName>
</protein>
<dbReference type="Proteomes" id="UP000002402">
    <property type="component" value="Chromosome"/>
</dbReference>
<proteinExistence type="predicted"/>
<accession>Q1D4X6</accession>
<dbReference type="KEGG" id="mxa:MXAN_4119"/>
<sequence>MLARVHGAGLSLNASQHVIGRTDTAPAASALRMPSGVIARTATLRFALCASSMMMRSSSTVSVGMAQSA</sequence>